<proteinExistence type="predicted"/>
<feature type="transmembrane region" description="Helical" evidence="1">
    <location>
        <begin position="55"/>
        <end position="73"/>
    </location>
</feature>
<gene>
    <name evidence="2" type="ORF">EEJ42_02120</name>
</gene>
<accession>A0A3M8X955</accession>
<feature type="transmembrane region" description="Helical" evidence="1">
    <location>
        <begin position="27"/>
        <end position="49"/>
    </location>
</feature>
<keyword evidence="3" id="KW-1185">Reference proteome</keyword>
<keyword evidence="1" id="KW-1133">Transmembrane helix</keyword>
<organism evidence="2 3">
    <name type="scientific">Streptomyces botrytidirepellens</name>
    <dbReference type="NCBI Taxonomy" id="2486417"/>
    <lineage>
        <taxon>Bacteria</taxon>
        <taxon>Bacillati</taxon>
        <taxon>Actinomycetota</taxon>
        <taxon>Actinomycetes</taxon>
        <taxon>Kitasatosporales</taxon>
        <taxon>Streptomycetaceae</taxon>
        <taxon>Streptomyces</taxon>
    </lineage>
</organism>
<reference evidence="2 3" key="1">
    <citation type="submission" date="2018-11" db="EMBL/GenBank/DDBJ databases">
        <title>The Potential of Streptomyces as Biocontrol Agents against the Tomato grey mould, Botrytis cinerea (Gray mold) Frontiers in Microbiology.</title>
        <authorList>
            <person name="Li D."/>
        </authorList>
    </citation>
    <scope>NUCLEOTIDE SEQUENCE [LARGE SCALE GENOMIC DNA]</scope>
    <source>
        <strain evidence="2 3">NEAU-LD23</strain>
    </source>
</reference>
<comment type="caution">
    <text evidence="2">The sequence shown here is derived from an EMBL/GenBank/DDBJ whole genome shotgun (WGS) entry which is preliminary data.</text>
</comment>
<keyword evidence="1" id="KW-0812">Transmembrane</keyword>
<dbReference type="RefSeq" id="WP_123098328.1">
    <property type="nucleotide sequence ID" value="NZ_RIBZ01000031.1"/>
</dbReference>
<keyword evidence="1" id="KW-0472">Membrane</keyword>
<evidence type="ECO:0000256" key="1">
    <source>
        <dbReference type="SAM" id="Phobius"/>
    </source>
</evidence>
<evidence type="ECO:0000313" key="2">
    <source>
        <dbReference type="EMBL" id="RNG37999.1"/>
    </source>
</evidence>
<dbReference type="AlphaFoldDB" id="A0A3M8X955"/>
<protein>
    <submittedName>
        <fullName evidence="2">Uncharacterized protein</fullName>
    </submittedName>
</protein>
<dbReference type="Proteomes" id="UP000275401">
    <property type="component" value="Unassembled WGS sequence"/>
</dbReference>
<name>A0A3M8X955_9ACTN</name>
<sequence>MDHTARIPVAVGGGLAAQPWRHRIRRIAAVPVLAAAVLVAVAAAADWVLDGSAAFRGWLFTPWAALVAVAVVLHGHRLVRRACTAVSAPLPGLLRHGTCPEALDAARAREEQDLENLRAALRVRMFAMIDLYPREAADELVARLRRALDRPEPLSAELRAVLDDLDDGARRWHDTLA</sequence>
<dbReference type="EMBL" id="RIBZ01000031">
    <property type="protein sequence ID" value="RNG37999.1"/>
    <property type="molecule type" value="Genomic_DNA"/>
</dbReference>
<evidence type="ECO:0000313" key="3">
    <source>
        <dbReference type="Proteomes" id="UP000275401"/>
    </source>
</evidence>